<dbReference type="EMBL" id="JAUIZM010000002">
    <property type="protein sequence ID" value="KAK1395838.1"/>
    <property type="molecule type" value="Genomic_DNA"/>
</dbReference>
<dbReference type="GO" id="GO:0000428">
    <property type="term" value="C:DNA-directed RNA polymerase complex"/>
    <property type="evidence" value="ECO:0007669"/>
    <property type="project" value="UniProtKB-KW"/>
</dbReference>
<evidence type="ECO:0000256" key="3">
    <source>
        <dbReference type="ARBA" id="ARBA00022478"/>
    </source>
</evidence>
<keyword evidence="4" id="KW-0808">Transferase</keyword>
<dbReference type="InterPro" id="IPR007644">
    <property type="entry name" value="RNA_pol_bsu_protrusion"/>
</dbReference>
<dbReference type="GO" id="GO:0003899">
    <property type="term" value="F:DNA-directed RNA polymerase activity"/>
    <property type="evidence" value="ECO:0007669"/>
    <property type="project" value="UniProtKB-EC"/>
</dbReference>
<comment type="caution">
    <text evidence="13">The sequence shown here is derived from an EMBL/GenBank/DDBJ whole genome shotgun (WGS) entry which is preliminary data.</text>
</comment>
<dbReference type="InterPro" id="IPR037033">
    <property type="entry name" value="DNA-dir_RNAP_su2_hyb_sf"/>
</dbReference>
<feature type="domain" description="DNA-directed RNA polymerase subunit 2 hybrid-binding" evidence="8">
    <location>
        <begin position="525"/>
        <end position="635"/>
    </location>
</feature>
<dbReference type="Pfam" id="PF04567">
    <property type="entry name" value="RNA_pol_Rpb2_5"/>
    <property type="match status" value="1"/>
</dbReference>
<dbReference type="AlphaFoldDB" id="A0AAD8N5T3"/>
<keyword evidence="6" id="KW-0804">Transcription</keyword>
<evidence type="ECO:0000259" key="12">
    <source>
        <dbReference type="Pfam" id="PF04567"/>
    </source>
</evidence>
<evidence type="ECO:0000313" key="13">
    <source>
        <dbReference type="EMBL" id="KAK1395838.1"/>
    </source>
</evidence>
<evidence type="ECO:0000256" key="7">
    <source>
        <dbReference type="RuleBase" id="RU000434"/>
    </source>
</evidence>
<feature type="domain" description="RNA polymerase Rpb2" evidence="11">
    <location>
        <begin position="395"/>
        <end position="454"/>
    </location>
</feature>
<dbReference type="EC" id="2.7.7.6" evidence="2"/>
<dbReference type="Pfam" id="PF04565">
    <property type="entry name" value="RNA_pol_Rpb2_3"/>
    <property type="match status" value="1"/>
</dbReference>
<accession>A0AAD8N5T3</accession>
<dbReference type="Pfam" id="PF00562">
    <property type="entry name" value="RNA_pol_Rpb2_6"/>
    <property type="match status" value="1"/>
</dbReference>
<evidence type="ECO:0000259" key="11">
    <source>
        <dbReference type="Pfam" id="PF04566"/>
    </source>
</evidence>
<evidence type="ECO:0000256" key="1">
    <source>
        <dbReference type="ARBA" id="ARBA00006835"/>
    </source>
</evidence>
<dbReference type="GO" id="GO:0003677">
    <property type="term" value="F:DNA binding"/>
    <property type="evidence" value="ECO:0007669"/>
    <property type="project" value="InterPro"/>
</dbReference>
<feature type="domain" description="RNA polymerase Rpb2" evidence="10">
    <location>
        <begin position="285"/>
        <end position="349"/>
    </location>
</feature>
<dbReference type="GO" id="GO:0006351">
    <property type="term" value="P:DNA-templated transcription"/>
    <property type="evidence" value="ECO:0007669"/>
    <property type="project" value="InterPro"/>
</dbReference>
<evidence type="ECO:0000259" key="8">
    <source>
        <dbReference type="Pfam" id="PF00562"/>
    </source>
</evidence>
<dbReference type="InterPro" id="IPR015712">
    <property type="entry name" value="DNA-dir_RNA_pol_su2"/>
</dbReference>
<reference evidence="13" key="2">
    <citation type="submission" date="2023-05" db="EMBL/GenBank/DDBJ databases">
        <authorList>
            <person name="Schelkunov M.I."/>
        </authorList>
    </citation>
    <scope>NUCLEOTIDE SEQUENCE</scope>
    <source>
        <strain evidence="13">Hsosn_3</strain>
        <tissue evidence="13">Leaf</tissue>
    </source>
</reference>
<gene>
    <name evidence="13" type="ORF">POM88_005701</name>
</gene>
<feature type="domain" description="RNA polymerase Rpb2" evidence="12">
    <location>
        <begin position="479"/>
        <end position="517"/>
    </location>
</feature>
<dbReference type="GO" id="GO:0032549">
    <property type="term" value="F:ribonucleoside binding"/>
    <property type="evidence" value="ECO:0007669"/>
    <property type="project" value="InterPro"/>
</dbReference>
<evidence type="ECO:0000256" key="2">
    <source>
        <dbReference type="ARBA" id="ARBA00012418"/>
    </source>
</evidence>
<evidence type="ECO:0000259" key="10">
    <source>
        <dbReference type="Pfam" id="PF04565"/>
    </source>
</evidence>
<keyword evidence="14" id="KW-1185">Reference proteome</keyword>
<dbReference type="Pfam" id="PF04563">
    <property type="entry name" value="RNA_pol_Rpb2_1"/>
    <property type="match status" value="1"/>
</dbReference>
<keyword evidence="3" id="KW-0240">DNA-directed RNA polymerase</keyword>
<dbReference type="SUPFAM" id="SSF64484">
    <property type="entry name" value="beta and beta-prime subunits of DNA dependent RNA-polymerase"/>
    <property type="match status" value="1"/>
</dbReference>
<comment type="similarity">
    <text evidence="1 7">Belongs to the RNA polymerase beta chain family.</text>
</comment>
<dbReference type="InterPro" id="IPR007645">
    <property type="entry name" value="RNA_pol_Rpb2_3"/>
</dbReference>
<dbReference type="InterPro" id="IPR007120">
    <property type="entry name" value="DNA-dir_RNAP_su2_dom"/>
</dbReference>
<proteinExistence type="inferred from homology"/>
<name>A0AAD8N5T3_9APIA</name>
<protein>
    <recommendedName>
        <fullName evidence="2">DNA-directed RNA polymerase</fullName>
        <ecNumber evidence="2">2.7.7.6</ecNumber>
    </recommendedName>
</protein>
<evidence type="ECO:0000313" key="14">
    <source>
        <dbReference type="Proteomes" id="UP001237642"/>
    </source>
</evidence>
<dbReference type="Gene3D" id="2.40.270.10">
    <property type="entry name" value="DNA-directed RNA polymerase, subunit 2, domain 6"/>
    <property type="match status" value="1"/>
</dbReference>
<dbReference type="Gene3D" id="3.90.1100.10">
    <property type="match status" value="2"/>
</dbReference>
<dbReference type="InterPro" id="IPR007647">
    <property type="entry name" value="RNA_pol_Rpb2_5"/>
</dbReference>
<evidence type="ECO:0000256" key="4">
    <source>
        <dbReference type="ARBA" id="ARBA00022679"/>
    </source>
</evidence>
<organism evidence="13 14">
    <name type="scientific">Heracleum sosnowskyi</name>
    <dbReference type="NCBI Taxonomy" id="360622"/>
    <lineage>
        <taxon>Eukaryota</taxon>
        <taxon>Viridiplantae</taxon>
        <taxon>Streptophyta</taxon>
        <taxon>Embryophyta</taxon>
        <taxon>Tracheophyta</taxon>
        <taxon>Spermatophyta</taxon>
        <taxon>Magnoliopsida</taxon>
        <taxon>eudicotyledons</taxon>
        <taxon>Gunneridae</taxon>
        <taxon>Pentapetalae</taxon>
        <taxon>asterids</taxon>
        <taxon>campanulids</taxon>
        <taxon>Apiales</taxon>
        <taxon>Apiaceae</taxon>
        <taxon>Apioideae</taxon>
        <taxon>apioid superclade</taxon>
        <taxon>Tordylieae</taxon>
        <taxon>Tordyliinae</taxon>
        <taxon>Heracleum</taxon>
    </lineage>
</organism>
<keyword evidence="5" id="KW-0548">Nucleotidyltransferase</keyword>
<sequence length="658" mass="75191">MNCICRQTRYKICFGQIFLVKPKVTEPEGDTRPLYPRDARLRNISYSGSLYCKITVIVSKNDELMSQKTFEKIYIGNVPIMVKSKLCNLLGIGNEELCRLGEDPDDIGGYFIVNGIERVLIAQERKRNNYVFVSKTTPDNEYIAEMQSSATCQSKPPREALDYIGRRVKGAIQSNTIESRAKRIKLAWDKLQEMLPHANNIHIKDSQFCCACNFGIDLSGPLLNDLFRKLFTSLKRDTRLNAKKIVEKQEQFMSDFAIRSAIVTQGFRHTIASGNWDDKTSGVSQVLHRMTYVATFSRLRRLNSTFGYQGSQTKPRQVHSSQRERICRAKTPDGQACGLVKNLALMANVTVGSREDQISELLKESADVFDFLLRKSGRKEHKYETTGKARDKYKVFLNECLLGFHSDGKQLVSKLRQLKRKAAITSDFGVVMDFSNMEVRICTDYGRCSCPLLVENQSILMKKDLQELEQEGIFRIHFDADEEETTMICLTIKDLRIQSENPDESKIGWFTHCELHPSLILGISASVIPFPEHNQPYRNTVLTSTNKQTIGIYVGNFHCRMDPSMHVLYYPQKPLVKTWMTQQLQSKQPAGSNAIVAIASHSGFNQKDVIIMNQSSIDRGLFRSTLFRSYRACKIALMTILIRTVLFNQEQQILRMMF</sequence>
<dbReference type="PANTHER" id="PTHR20856">
    <property type="entry name" value="DNA-DIRECTED RNA POLYMERASE I SUBUNIT 2"/>
    <property type="match status" value="1"/>
</dbReference>
<feature type="domain" description="RNA polymerase beta subunit protrusion" evidence="9">
    <location>
        <begin position="7"/>
        <end position="265"/>
    </location>
</feature>
<reference evidence="13" key="1">
    <citation type="submission" date="2023-02" db="EMBL/GenBank/DDBJ databases">
        <title>Genome of toxic invasive species Heracleum sosnowskyi carries increased number of genes despite the absence of recent whole-genome duplications.</title>
        <authorList>
            <person name="Schelkunov M."/>
            <person name="Shtratnikova V."/>
            <person name="Makarenko M."/>
            <person name="Klepikova A."/>
            <person name="Omelchenko D."/>
            <person name="Novikova G."/>
            <person name="Obukhova E."/>
            <person name="Bogdanov V."/>
            <person name="Penin A."/>
            <person name="Logacheva M."/>
        </authorList>
    </citation>
    <scope>NUCLEOTIDE SEQUENCE</scope>
    <source>
        <strain evidence="13">Hsosn_3</strain>
        <tissue evidence="13">Leaf</tissue>
    </source>
</reference>
<evidence type="ECO:0000256" key="6">
    <source>
        <dbReference type="ARBA" id="ARBA00023163"/>
    </source>
</evidence>
<dbReference type="Proteomes" id="UP001237642">
    <property type="component" value="Unassembled WGS sequence"/>
</dbReference>
<evidence type="ECO:0000259" key="9">
    <source>
        <dbReference type="Pfam" id="PF04563"/>
    </source>
</evidence>
<dbReference type="Pfam" id="PF04566">
    <property type="entry name" value="RNA_pol_Rpb2_4"/>
    <property type="match status" value="1"/>
</dbReference>
<dbReference type="InterPro" id="IPR007646">
    <property type="entry name" value="RNA_pol_Rpb2_4"/>
</dbReference>
<evidence type="ECO:0000256" key="5">
    <source>
        <dbReference type="ARBA" id="ARBA00022695"/>
    </source>
</evidence>